<evidence type="ECO:0000313" key="1">
    <source>
        <dbReference type="EMBL" id="GAU09724.1"/>
    </source>
</evidence>
<dbReference type="InterPro" id="IPR010412">
    <property type="entry name" value="DUF1007"/>
</dbReference>
<dbReference type="Pfam" id="PF06226">
    <property type="entry name" value="DUF1007"/>
    <property type="match status" value="1"/>
</dbReference>
<dbReference type="Proteomes" id="UP000095200">
    <property type="component" value="Unassembled WGS sequence"/>
</dbReference>
<accession>A0A194AM48</accession>
<comment type="caution">
    <text evidence="1">The sequence shown here is derived from an EMBL/GenBank/DDBJ whole genome shotgun (WGS) entry which is preliminary data.</text>
</comment>
<proteinExistence type="predicted"/>
<dbReference type="EMBL" id="BDFE01000020">
    <property type="protein sequence ID" value="GAU09724.1"/>
    <property type="molecule type" value="Genomic_DNA"/>
</dbReference>
<reference evidence="2" key="1">
    <citation type="submission" date="2016-06" db="EMBL/GenBank/DDBJ databases">
        <title>Draft genome sequence of Desulfoplanes formicivorans strain Pf12B.</title>
        <authorList>
            <person name="Watanabe M."/>
            <person name="Kojima H."/>
            <person name="Fukui M."/>
        </authorList>
    </citation>
    <scope>NUCLEOTIDE SEQUENCE [LARGE SCALE GENOMIC DNA]</scope>
    <source>
        <strain evidence="2">Pf12B</strain>
    </source>
</reference>
<keyword evidence="2" id="KW-1185">Reference proteome</keyword>
<organism evidence="1 2">
    <name type="scientific">Desulfoplanes formicivorans</name>
    <dbReference type="NCBI Taxonomy" id="1592317"/>
    <lineage>
        <taxon>Bacteria</taxon>
        <taxon>Pseudomonadati</taxon>
        <taxon>Thermodesulfobacteriota</taxon>
        <taxon>Desulfovibrionia</taxon>
        <taxon>Desulfovibrionales</taxon>
        <taxon>Desulfoplanaceae</taxon>
        <taxon>Desulfoplanes</taxon>
    </lineage>
</organism>
<name>A0A194AM48_9BACT</name>
<dbReference type="STRING" id="1592317.DPF_2455"/>
<sequence>MPCPVSAHPHVYVDARVDVIFDDAGLSGFRVTWVFDEMFSNMIAFDFDTNGNGRFDAGEVEGVRKGAFSNLREFGYFTRIRIGGKPFAVQFVKDFSATLHDGVMTYAFFIPCHVRAAATVKKIRLSMYDDTYYTDIALASDPVKMVGAERFGADWEVKENPADAFYYGQIFPEDIIITFKERP</sequence>
<evidence type="ECO:0000313" key="2">
    <source>
        <dbReference type="Proteomes" id="UP000095200"/>
    </source>
</evidence>
<gene>
    <name evidence="1" type="ORF">DPF_2455</name>
</gene>
<evidence type="ECO:0008006" key="3">
    <source>
        <dbReference type="Google" id="ProtNLM"/>
    </source>
</evidence>
<dbReference type="AlphaFoldDB" id="A0A194AM48"/>
<protein>
    <recommendedName>
        <fullName evidence="3">ABC transporter substrate-binding protein</fullName>
    </recommendedName>
</protein>